<gene>
    <name evidence="2" type="ORF">GCM10010253_62160</name>
</gene>
<dbReference type="Proteomes" id="UP000659767">
    <property type="component" value="Unassembled WGS sequence"/>
</dbReference>
<comment type="caution">
    <text evidence="2">The sequence shown here is derived from an EMBL/GenBank/DDBJ whole genome shotgun (WGS) entry which is preliminary data.</text>
</comment>
<organism evidence="2 3">
    <name type="scientific">Streptomyces badius</name>
    <dbReference type="NCBI Taxonomy" id="1941"/>
    <lineage>
        <taxon>Bacteria</taxon>
        <taxon>Bacillati</taxon>
        <taxon>Actinomycetota</taxon>
        <taxon>Actinomycetes</taxon>
        <taxon>Kitasatosporales</taxon>
        <taxon>Streptomycetaceae</taxon>
        <taxon>Streptomyces</taxon>
    </lineage>
</organism>
<dbReference type="EMBL" id="BMSZ01000023">
    <property type="protein sequence ID" value="GGS78906.1"/>
    <property type="molecule type" value="Genomic_DNA"/>
</dbReference>
<keyword evidence="3" id="KW-1185">Reference proteome</keyword>
<feature type="compositionally biased region" description="Basic and acidic residues" evidence="1">
    <location>
        <begin position="94"/>
        <end position="109"/>
    </location>
</feature>
<feature type="region of interest" description="Disordered" evidence="1">
    <location>
        <begin position="58"/>
        <end position="109"/>
    </location>
</feature>
<sequence>MGGPRMLFAGGEDQDVTRCATGIQQQVDRFLGGVERTGRRGRDQLDLRCGTILRRLRTGGGRSRGGGVRALRRGRGARGRGPDGRDAGWPLNADRVRDEGSARCGRRPE</sequence>
<proteinExistence type="predicted"/>
<evidence type="ECO:0000313" key="3">
    <source>
        <dbReference type="Proteomes" id="UP000659767"/>
    </source>
</evidence>
<name>A0ABQ2TQV2_STRBA</name>
<accession>A0ABQ2TQV2</accession>
<reference evidence="3" key="1">
    <citation type="journal article" date="2019" name="Int. J. Syst. Evol. Microbiol.">
        <title>The Global Catalogue of Microorganisms (GCM) 10K type strain sequencing project: providing services to taxonomists for standard genome sequencing and annotation.</title>
        <authorList>
            <consortium name="The Broad Institute Genomics Platform"/>
            <consortium name="The Broad Institute Genome Sequencing Center for Infectious Disease"/>
            <person name="Wu L."/>
            <person name="Ma J."/>
        </authorList>
    </citation>
    <scope>NUCLEOTIDE SEQUENCE [LARGE SCALE GENOMIC DNA]</scope>
    <source>
        <strain evidence="3">JCM 4350</strain>
    </source>
</reference>
<evidence type="ECO:0000256" key="1">
    <source>
        <dbReference type="SAM" id="MobiDB-lite"/>
    </source>
</evidence>
<protein>
    <submittedName>
        <fullName evidence="2">Uncharacterized protein</fullName>
    </submittedName>
</protein>
<evidence type="ECO:0000313" key="2">
    <source>
        <dbReference type="EMBL" id="GGS78906.1"/>
    </source>
</evidence>
<feature type="compositionally biased region" description="Gly residues" evidence="1">
    <location>
        <begin position="58"/>
        <end position="68"/>
    </location>
</feature>